<feature type="region of interest" description="Disordered" evidence="1">
    <location>
        <begin position="94"/>
        <end position="211"/>
    </location>
</feature>
<dbReference type="EMBL" id="LR031876">
    <property type="protein sequence ID" value="VDD38164.1"/>
    <property type="molecule type" value="Genomic_DNA"/>
</dbReference>
<reference evidence="2" key="1">
    <citation type="submission" date="2018-11" db="EMBL/GenBank/DDBJ databases">
        <authorList>
            <consortium name="Genoscope - CEA"/>
            <person name="William W."/>
        </authorList>
    </citation>
    <scope>NUCLEOTIDE SEQUENCE</scope>
</reference>
<feature type="compositionally biased region" description="Polar residues" evidence="1">
    <location>
        <begin position="124"/>
        <end position="133"/>
    </location>
</feature>
<sequence length="211" mass="23487">MADFLHKAIRAMSIEEDEEPLTLPDEPRFHGPPGFPPLFPELSKQDQQMALLYISHADETERRARIERVKQGIAESAAETSVRLTKITNELDKETCSARKKKPLMLTARSEGHNSFPDNDEADSSATNTSCASTPALVPTGFQLGPSSEGRVTRNLSGSKTQRRRPPSWKRKSNVSQQKRSYVHASPSLNSSKRKSSPPPSFSDNKTIRED</sequence>
<name>A0A3P6ETA6_BRAOL</name>
<accession>A0A3P6ETA6</accession>
<organism evidence="2">
    <name type="scientific">Brassica oleracea</name>
    <name type="common">Wild cabbage</name>
    <dbReference type="NCBI Taxonomy" id="3712"/>
    <lineage>
        <taxon>Eukaryota</taxon>
        <taxon>Viridiplantae</taxon>
        <taxon>Streptophyta</taxon>
        <taxon>Embryophyta</taxon>
        <taxon>Tracheophyta</taxon>
        <taxon>Spermatophyta</taxon>
        <taxon>Magnoliopsida</taxon>
        <taxon>eudicotyledons</taxon>
        <taxon>Gunneridae</taxon>
        <taxon>Pentapetalae</taxon>
        <taxon>rosids</taxon>
        <taxon>malvids</taxon>
        <taxon>Brassicales</taxon>
        <taxon>Brassicaceae</taxon>
        <taxon>Brassiceae</taxon>
        <taxon>Brassica</taxon>
    </lineage>
</organism>
<feature type="region of interest" description="Disordered" evidence="1">
    <location>
        <begin position="15"/>
        <end position="38"/>
    </location>
</feature>
<proteinExistence type="predicted"/>
<evidence type="ECO:0000256" key="1">
    <source>
        <dbReference type="SAM" id="MobiDB-lite"/>
    </source>
</evidence>
<feature type="compositionally biased region" description="Basic residues" evidence="1">
    <location>
        <begin position="161"/>
        <end position="173"/>
    </location>
</feature>
<dbReference type="AlphaFoldDB" id="A0A3P6ETA6"/>
<gene>
    <name evidence="2" type="ORF">BOLC7T43724H</name>
</gene>
<evidence type="ECO:0000313" key="2">
    <source>
        <dbReference type="EMBL" id="VDD38164.1"/>
    </source>
</evidence>
<protein>
    <submittedName>
        <fullName evidence="2">Uncharacterized protein</fullName>
    </submittedName>
</protein>